<sequence length="205" mass="23604">MAILQNTPGTAVLEIFRHIIHQLRMTTTQYVNQIIHQEKMVLVGEMVNTLIHDFKSPFNGIQLSSEIIKEMHPEPDIVEGCDLIEAQITRMVVMAEEVLEFSRGNSSLNKKPTQLEGLFQQFEKLNHTYFQFSQVEYLAEIEPIAINIDETKIFRVLQNLVTNAVEAFEGRGGRIKVRAKRVDKWLEISIADNDLEFLKKFAIAF</sequence>
<keyword evidence="1" id="KW-0547">Nucleotide-binding</keyword>
<dbReference type="EMBL" id="CP182909">
    <property type="protein sequence ID" value="XPM64054.1"/>
    <property type="molecule type" value="Genomic_DNA"/>
</dbReference>
<keyword evidence="2" id="KW-1185">Reference proteome</keyword>
<gene>
    <name evidence="1" type="ORF">BH720_034185</name>
</gene>
<keyword evidence="1" id="KW-0067">ATP-binding</keyword>
<name>A0ACD5GUB3_9CYAN</name>
<evidence type="ECO:0000313" key="2">
    <source>
        <dbReference type="Proteomes" id="UP000095472"/>
    </source>
</evidence>
<dbReference type="Proteomes" id="UP000095472">
    <property type="component" value="Chromosome"/>
</dbReference>
<reference evidence="1 2" key="1">
    <citation type="journal article" date="2016" name="Genome Announc.">
        <title>Draft Genome Sequence of the Thermotolerant Cyanobacterium Desertifilum sp. IPPAS B-1220.</title>
        <authorList>
            <person name="Mironov K.S."/>
            <person name="Sinetova M.A."/>
            <person name="Bolatkhan K."/>
            <person name="Zayadan B.K."/>
            <person name="Ustinova V.V."/>
            <person name="Kupriyanova E.V."/>
            <person name="Skrypnik A.N."/>
            <person name="Gogoleva N.E."/>
            <person name="Gogolev Y.V."/>
            <person name="Los D.A."/>
        </authorList>
    </citation>
    <scope>NUCLEOTIDE SEQUENCE [LARGE SCALE GENOMIC DNA]</scope>
    <source>
        <strain evidence="1 2">IPPAS B-1220</strain>
    </source>
</reference>
<accession>A0ACD5GUB3</accession>
<evidence type="ECO:0000313" key="1">
    <source>
        <dbReference type="EMBL" id="XPM64054.1"/>
    </source>
</evidence>
<proteinExistence type="predicted"/>
<organism evidence="1 2">
    <name type="scientific">Desertifilum tharense IPPAS B-1220</name>
    <dbReference type="NCBI Taxonomy" id="1781255"/>
    <lineage>
        <taxon>Bacteria</taxon>
        <taxon>Bacillati</taxon>
        <taxon>Cyanobacteriota</taxon>
        <taxon>Cyanophyceae</taxon>
        <taxon>Desertifilales</taxon>
        <taxon>Desertifilaceae</taxon>
        <taxon>Desertifilum</taxon>
    </lineage>
</organism>
<protein>
    <submittedName>
        <fullName evidence="1">ATP-binding protein</fullName>
    </submittedName>
</protein>